<comment type="caution">
    <text evidence="2">The sequence shown here is derived from an EMBL/GenBank/DDBJ whole genome shotgun (WGS) entry which is preliminary data.</text>
</comment>
<dbReference type="AlphaFoldDB" id="A0A9W9DDL2"/>
<dbReference type="EMBL" id="JANVFS010000065">
    <property type="protein sequence ID" value="KAJ4463886.1"/>
    <property type="molecule type" value="Genomic_DNA"/>
</dbReference>
<feature type="region of interest" description="Disordered" evidence="1">
    <location>
        <begin position="149"/>
        <end position="171"/>
    </location>
</feature>
<evidence type="ECO:0000313" key="2">
    <source>
        <dbReference type="EMBL" id="KAJ4463886.1"/>
    </source>
</evidence>
<name>A0A9W9DDL2_9AGAR</name>
<evidence type="ECO:0000256" key="1">
    <source>
        <dbReference type="SAM" id="MobiDB-lite"/>
    </source>
</evidence>
<feature type="compositionally biased region" description="Polar residues" evidence="1">
    <location>
        <begin position="515"/>
        <end position="525"/>
    </location>
</feature>
<feature type="region of interest" description="Disordered" evidence="1">
    <location>
        <begin position="799"/>
        <end position="836"/>
    </location>
</feature>
<feature type="region of interest" description="Disordered" evidence="1">
    <location>
        <begin position="280"/>
        <end position="304"/>
    </location>
</feature>
<sequence length="857" mass="94258">MPSAFREETPGKRWLEVWIIGDLFHHHQSQFQLHTLYSAGYLERGVEENFAFHAHDTSYFNIPSCIGFLFRINRCMFWSDNARVLRVGSPSSPHDESSSSSNDKTLTKINDEYETYCQAVTPPAAYPSPPHTDIDAVCKIPLPPFTSGLYPHDEEEDYPDASHSKQNTRHPMTTSPIGGALDSPLIYLQHPAPLSPPPTLPTPTALLPPAEEDQGDTLNVVLPSSLLESSQEYHYSCNSALPFSALESDQNDQSDSAPPNPHLLSPLSPQFVTGISAIGHVNQSPRSPSDGIGATSLEGSESDRSPLGLYSLLLDQTGIPSPASPSFGMYEEYKCSWTPRSLDSSSNDDGTARYITKSMTTAPHLSYPSPKSSHWPHQIPLHPPSHPPFLSPDISTELPMESEFPHPSSPLIRYIELNGPVYDGEAPGSQSPSIRTFELPELEEDEDLETGFDSGLGLSLTSFPTMSEISPALEDSSSRFSSLSQYILQNSPSLIPCSPPTSGPISKPTLESDWDTPTSNLSPANFNDAGYDSATPSSMLLLDVNIESSQNIKFNPGRLPSPNTLVESLDSRLSHLPLDSSPSDIPSYADCPEYAVLRAQPDLYQDLLRLLALHRKAQTSEKEAKIRERELVVQVELTDTCDAGEKIVSTMNVAPVKLPSSSSAVVEAEKAEAKATRKREKERRREVAAIVALTLFGGAHDTKSNPSDGRVEVGSTLKSSQTSTIIIGNLYKEPKERTKKKKKITFMSMAQLVARMILRRRDHSPSPMSFSRSISHHLLFSPPGVRPRRYTKSPLWQSMTVDSEEKVSEEDMLAKSDVKSDEENEGSDDKDDVDLGAGLKLKGFGDRLEWPMTVDTF</sequence>
<organism evidence="2 3">
    <name type="scientific">Lentinula lateritia</name>
    <dbReference type="NCBI Taxonomy" id="40482"/>
    <lineage>
        <taxon>Eukaryota</taxon>
        <taxon>Fungi</taxon>
        <taxon>Dikarya</taxon>
        <taxon>Basidiomycota</taxon>
        <taxon>Agaricomycotina</taxon>
        <taxon>Agaricomycetes</taxon>
        <taxon>Agaricomycetidae</taxon>
        <taxon>Agaricales</taxon>
        <taxon>Marasmiineae</taxon>
        <taxon>Omphalotaceae</taxon>
        <taxon>Lentinula</taxon>
    </lineage>
</organism>
<reference evidence="2" key="1">
    <citation type="submission" date="2022-08" db="EMBL/GenBank/DDBJ databases">
        <authorList>
            <consortium name="DOE Joint Genome Institute"/>
            <person name="Min B."/>
            <person name="Riley R."/>
            <person name="Sierra-Patev S."/>
            <person name="Naranjo-Ortiz M."/>
            <person name="Looney B."/>
            <person name="Konkel Z."/>
            <person name="Slot J.C."/>
            <person name="Sakamoto Y."/>
            <person name="Steenwyk J.L."/>
            <person name="Rokas A."/>
            <person name="Carro J."/>
            <person name="Camarero S."/>
            <person name="Ferreira P."/>
            <person name="Molpeceres G."/>
            <person name="Ruiz-Duenas F.J."/>
            <person name="Serrano A."/>
            <person name="Henrissat B."/>
            <person name="Drula E."/>
            <person name="Hughes K.W."/>
            <person name="Mata J.L."/>
            <person name="Ishikawa N.K."/>
            <person name="Vargas-Isla R."/>
            <person name="Ushijima S."/>
            <person name="Smith C.A."/>
            <person name="Ahrendt S."/>
            <person name="Andreopoulos W."/>
            <person name="He G."/>
            <person name="Labutti K."/>
            <person name="Lipzen A."/>
            <person name="Ng V."/>
            <person name="Sandor L."/>
            <person name="Barry K."/>
            <person name="Martinez A.T."/>
            <person name="Xiao Y."/>
            <person name="Gibbons J.G."/>
            <person name="Terashima K."/>
            <person name="Hibbett D.S."/>
            <person name="Grigoriev I.V."/>
        </authorList>
    </citation>
    <scope>NUCLEOTIDE SEQUENCE</scope>
    <source>
        <strain evidence="2">Sp2 HRB7682 ss15</strain>
    </source>
</reference>
<feature type="region of interest" description="Disordered" evidence="1">
    <location>
        <begin position="247"/>
        <end position="268"/>
    </location>
</feature>
<feature type="region of interest" description="Disordered" evidence="1">
    <location>
        <begin position="187"/>
        <end position="211"/>
    </location>
</feature>
<proteinExistence type="predicted"/>
<feature type="compositionally biased region" description="Acidic residues" evidence="1">
    <location>
        <begin position="822"/>
        <end position="834"/>
    </location>
</feature>
<evidence type="ECO:0000313" key="3">
    <source>
        <dbReference type="Proteomes" id="UP001150238"/>
    </source>
</evidence>
<dbReference type="Proteomes" id="UP001150238">
    <property type="component" value="Unassembled WGS sequence"/>
</dbReference>
<protein>
    <submittedName>
        <fullName evidence="2">Uncharacterized protein</fullName>
    </submittedName>
</protein>
<accession>A0A9W9DDL2</accession>
<reference evidence="2" key="2">
    <citation type="journal article" date="2023" name="Proc. Natl. Acad. Sci. U.S.A.">
        <title>A global phylogenomic analysis of the shiitake genus Lentinula.</title>
        <authorList>
            <person name="Sierra-Patev S."/>
            <person name="Min B."/>
            <person name="Naranjo-Ortiz M."/>
            <person name="Looney B."/>
            <person name="Konkel Z."/>
            <person name="Slot J.C."/>
            <person name="Sakamoto Y."/>
            <person name="Steenwyk J.L."/>
            <person name="Rokas A."/>
            <person name="Carro J."/>
            <person name="Camarero S."/>
            <person name="Ferreira P."/>
            <person name="Molpeceres G."/>
            <person name="Ruiz-Duenas F.J."/>
            <person name="Serrano A."/>
            <person name="Henrissat B."/>
            <person name="Drula E."/>
            <person name="Hughes K.W."/>
            <person name="Mata J.L."/>
            <person name="Ishikawa N.K."/>
            <person name="Vargas-Isla R."/>
            <person name="Ushijima S."/>
            <person name="Smith C.A."/>
            <person name="Donoghue J."/>
            <person name="Ahrendt S."/>
            <person name="Andreopoulos W."/>
            <person name="He G."/>
            <person name="LaButti K."/>
            <person name="Lipzen A."/>
            <person name="Ng V."/>
            <person name="Riley R."/>
            <person name="Sandor L."/>
            <person name="Barry K."/>
            <person name="Martinez A.T."/>
            <person name="Xiao Y."/>
            <person name="Gibbons J.G."/>
            <person name="Terashima K."/>
            <person name="Grigoriev I.V."/>
            <person name="Hibbett D."/>
        </authorList>
    </citation>
    <scope>NUCLEOTIDE SEQUENCE</scope>
    <source>
        <strain evidence="2">Sp2 HRB7682 ss15</strain>
    </source>
</reference>
<feature type="compositionally biased region" description="Basic and acidic residues" evidence="1">
    <location>
        <begin position="812"/>
        <end position="821"/>
    </location>
</feature>
<feature type="region of interest" description="Disordered" evidence="1">
    <location>
        <begin position="494"/>
        <end position="529"/>
    </location>
</feature>
<gene>
    <name evidence="2" type="ORF">C8J55DRAFT_531056</name>
</gene>